<reference evidence="1 2" key="1">
    <citation type="submission" date="2023-05" db="EMBL/GenBank/DDBJ databases">
        <title>B98-5 Cell Line De Novo Hybrid Assembly: An Optical Mapping Approach.</title>
        <authorList>
            <person name="Kananen K."/>
            <person name="Auerbach J.A."/>
            <person name="Kautto E."/>
            <person name="Blachly J.S."/>
        </authorList>
    </citation>
    <scope>NUCLEOTIDE SEQUENCE [LARGE SCALE GENOMIC DNA]</scope>
    <source>
        <strain evidence="1">B95-8</strain>
        <tissue evidence="1">Cell line</tissue>
    </source>
</reference>
<evidence type="ECO:0000313" key="1">
    <source>
        <dbReference type="EMBL" id="KAK2113139.1"/>
    </source>
</evidence>
<feature type="non-terminal residue" evidence="1">
    <location>
        <position position="1"/>
    </location>
</feature>
<feature type="non-terminal residue" evidence="1">
    <location>
        <position position="53"/>
    </location>
</feature>
<dbReference type="EMBL" id="JASSZA010000004">
    <property type="protein sequence ID" value="KAK2113139.1"/>
    <property type="molecule type" value="Genomic_DNA"/>
</dbReference>
<name>A0ABQ9VWB8_SAGOE</name>
<comment type="caution">
    <text evidence="1">The sequence shown here is derived from an EMBL/GenBank/DDBJ whole genome shotgun (WGS) entry which is preliminary data.</text>
</comment>
<evidence type="ECO:0000313" key="2">
    <source>
        <dbReference type="Proteomes" id="UP001266305"/>
    </source>
</evidence>
<proteinExistence type="predicted"/>
<protein>
    <submittedName>
        <fullName evidence="1">Uncharacterized protein</fullName>
    </submittedName>
</protein>
<keyword evidence="2" id="KW-1185">Reference proteome</keyword>
<organism evidence="1 2">
    <name type="scientific">Saguinus oedipus</name>
    <name type="common">Cotton-top tamarin</name>
    <name type="synonym">Oedipomidas oedipus</name>
    <dbReference type="NCBI Taxonomy" id="9490"/>
    <lineage>
        <taxon>Eukaryota</taxon>
        <taxon>Metazoa</taxon>
        <taxon>Chordata</taxon>
        <taxon>Craniata</taxon>
        <taxon>Vertebrata</taxon>
        <taxon>Euteleostomi</taxon>
        <taxon>Mammalia</taxon>
        <taxon>Eutheria</taxon>
        <taxon>Euarchontoglires</taxon>
        <taxon>Primates</taxon>
        <taxon>Haplorrhini</taxon>
        <taxon>Platyrrhini</taxon>
        <taxon>Cebidae</taxon>
        <taxon>Callitrichinae</taxon>
        <taxon>Saguinus</taxon>
    </lineage>
</organism>
<accession>A0ABQ9VWB8</accession>
<gene>
    <name evidence="1" type="ORF">P7K49_007405</name>
</gene>
<sequence>AVNGGSFRGTVWATGQALAQNREGWHALHFSGEMGCQGTRAGPWTCPLGGERR</sequence>
<dbReference type="Proteomes" id="UP001266305">
    <property type="component" value="Unassembled WGS sequence"/>
</dbReference>